<evidence type="ECO:0000313" key="2">
    <source>
        <dbReference type="EMBL" id="CCI48177.1"/>
    </source>
</evidence>
<gene>
    <name evidence="2" type="ORF">BN9_092390</name>
</gene>
<accession>A0A024GP96</accession>
<protein>
    <recommendedName>
        <fullName evidence="4">NADH dehydrogenase [ubiquinone] 1 beta subcomplex subunit 4</fullName>
    </recommendedName>
</protein>
<dbReference type="AlphaFoldDB" id="A0A024GP96"/>
<sequence length="87" mass="10474">MFARKSSKALVKLFDQQKRYGGSLVKNKHVENYNNWRGDSEKRFAFDKEFFIQITVWGIIPFSAYWVLADEELRKRHALYQKRIENS</sequence>
<feature type="transmembrane region" description="Helical" evidence="1">
    <location>
        <begin position="50"/>
        <end position="68"/>
    </location>
</feature>
<evidence type="ECO:0000313" key="3">
    <source>
        <dbReference type="Proteomes" id="UP000053237"/>
    </source>
</evidence>
<dbReference type="OrthoDB" id="58187at2759"/>
<evidence type="ECO:0008006" key="4">
    <source>
        <dbReference type="Google" id="ProtNLM"/>
    </source>
</evidence>
<keyword evidence="1" id="KW-0472">Membrane</keyword>
<proteinExistence type="predicted"/>
<reference evidence="2 3" key="1">
    <citation type="submission" date="2012-05" db="EMBL/GenBank/DDBJ databases">
        <title>Recombination and specialization in a pathogen metapopulation.</title>
        <authorList>
            <person name="Gardiner A."/>
            <person name="Kemen E."/>
            <person name="Schultz-Larsen T."/>
            <person name="MacLean D."/>
            <person name="Van Oosterhout C."/>
            <person name="Jones J.D.G."/>
        </authorList>
    </citation>
    <scope>NUCLEOTIDE SEQUENCE [LARGE SCALE GENOMIC DNA]</scope>
    <source>
        <strain evidence="2 3">Ac Nc2</strain>
    </source>
</reference>
<organism evidence="2 3">
    <name type="scientific">Albugo candida</name>
    <dbReference type="NCBI Taxonomy" id="65357"/>
    <lineage>
        <taxon>Eukaryota</taxon>
        <taxon>Sar</taxon>
        <taxon>Stramenopiles</taxon>
        <taxon>Oomycota</taxon>
        <taxon>Peronosporomycetes</taxon>
        <taxon>Albuginales</taxon>
        <taxon>Albuginaceae</taxon>
        <taxon>Albugo</taxon>
    </lineage>
</organism>
<dbReference type="InParanoid" id="A0A024GP96"/>
<name>A0A024GP96_9STRA</name>
<keyword evidence="1" id="KW-1133">Transmembrane helix</keyword>
<dbReference type="Proteomes" id="UP000053237">
    <property type="component" value="Unassembled WGS sequence"/>
</dbReference>
<keyword evidence="1" id="KW-0812">Transmembrane</keyword>
<comment type="caution">
    <text evidence="2">The sequence shown here is derived from an EMBL/GenBank/DDBJ whole genome shotgun (WGS) entry which is preliminary data.</text>
</comment>
<dbReference type="EMBL" id="CAIX01000208">
    <property type="protein sequence ID" value="CCI48177.1"/>
    <property type="molecule type" value="Genomic_DNA"/>
</dbReference>
<keyword evidence="3" id="KW-1185">Reference proteome</keyword>
<evidence type="ECO:0000256" key="1">
    <source>
        <dbReference type="SAM" id="Phobius"/>
    </source>
</evidence>